<keyword evidence="3" id="KW-1185">Reference proteome</keyword>
<evidence type="ECO:0000256" key="1">
    <source>
        <dbReference type="SAM" id="SignalP"/>
    </source>
</evidence>
<dbReference type="AlphaFoldDB" id="A0A5C3Q5I3"/>
<dbReference type="EMBL" id="ML178849">
    <property type="protein sequence ID" value="TFK97242.1"/>
    <property type="molecule type" value="Genomic_DNA"/>
</dbReference>
<reference evidence="2 3" key="1">
    <citation type="journal article" date="2019" name="Nat. Ecol. Evol.">
        <title>Megaphylogeny resolves global patterns of mushroom evolution.</title>
        <authorList>
            <person name="Varga T."/>
            <person name="Krizsan K."/>
            <person name="Foldi C."/>
            <person name="Dima B."/>
            <person name="Sanchez-Garcia M."/>
            <person name="Sanchez-Ramirez S."/>
            <person name="Szollosi G.J."/>
            <person name="Szarkandi J.G."/>
            <person name="Papp V."/>
            <person name="Albert L."/>
            <person name="Andreopoulos W."/>
            <person name="Angelini C."/>
            <person name="Antonin V."/>
            <person name="Barry K.W."/>
            <person name="Bougher N.L."/>
            <person name="Buchanan P."/>
            <person name="Buyck B."/>
            <person name="Bense V."/>
            <person name="Catcheside P."/>
            <person name="Chovatia M."/>
            <person name="Cooper J."/>
            <person name="Damon W."/>
            <person name="Desjardin D."/>
            <person name="Finy P."/>
            <person name="Geml J."/>
            <person name="Haridas S."/>
            <person name="Hughes K."/>
            <person name="Justo A."/>
            <person name="Karasinski D."/>
            <person name="Kautmanova I."/>
            <person name="Kiss B."/>
            <person name="Kocsube S."/>
            <person name="Kotiranta H."/>
            <person name="LaButti K.M."/>
            <person name="Lechner B.E."/>
            <person name="Liimatainen K."/>
            <person name="Lipzen A."/>
            <person name="Lukacs Z."/>
            <person name="Mihaltcheva S."/>
            <person name="Morgado L.N."/>
            <person name="Niskanen T."/>
            <person name="Noordeloos M.E."/>
            <person name="Ohm R.A."/>
            <person name="Ortiz-Santana B."/>
            <person name="Ovrebo C."/>
            <person name="Racz N."/>
            <person name="Riley R."/>
            <person name="Savchenko A."/>
            <person name="Shiryaev A."/>
            <person name="Soop K."/>
            <person name="Spirin V."/>
            <person name="Szebenyi C."/>
            <person name="Tomsovsky M."/>
            <person name="Tulloss R.E."/>
            <person name="Uehling J."/>
            <person name="Grigoriev I.V."/>
            <person name="Vagvolgyi C."/>
            <person name="Papp T."/>
            <person name="Martin F.M."/>
            <person name="Miettinen O."/>
            <person name="Hibbett D.S."/>
            <person name="Nagy L.G."/>
        </authorList>
    </citation>
    <scope>NUCLEOTIDE SEQUENCE [LARGE SCALE GENOMIC DNA]</scope>
    <source>
        <strain evidence="2 3">CBS 309.79</strain>
    </source>
</reference>
<sequence length="100" mass="11215">MLFFLPHTLLSSASTTLCLPFVILLRDELHACLLFTTPSLHPWMADRGNGAKIYIRRRAGVTSSFGGEKDGIRLTVCKLFGGQFWFRSEISSFFDLLCGL</sequence>
<feature type="signal peptide" evidence="1">
    <location>
        <begin position="1"/>
        <end position="18"/>
    </location>
</feature>
<evidence type="ECO:0008006" key="4">
    <source>
        <dbReference type="Google" id="ProtNLM"/>
    </source>
</evidence>
<organism evidence="2 3">
    <name type="scientific">Pterulicium gracile</name>
    <dbReference type="NCBI Taxonomy" id="1884261"/>
    <lineage>
        <taxon>Eukaryota</taxon>
        <taxon>Fungi</taxon>
        <taxon>Dikarya</taxon>
        <taxon>Basidiomycota</taxon>
        <taxon>Agaricomycotina</taxon>
        <taxon>Agaricomycetes</taxon>
        <taxon>Agaricomycetidae</taxon>
        <taxon>Agaricales</taxon>
        <taxon>Pleurotineae</taxon>
        <taxon>Pterulaceae</taxon>
        <taxon>Pterulicium</taxon>
    </lineage>
</organism>
<name>A0A5C3Q5I3_9AGAR</name>
<dbReference type="Proteomes" id="UP000305067">
    <property type="component" value="Unassembled WGS sequence"/>
</dbReference>
<evidence type="ECO:0000313" key="3">
    <source>
        <dbReference type="Proteomes" id="UP000305067"/>
    </source>
</evidence>
<proteinExistence type="predicted"/>
<keyword evidence="1" id="KW-0732">Signal</keyword>
<accession>A0A5C3Q5I3</accession>
<gene>
    <name evidence="2" type="ORF">BDV98DRAFT_574814</name>
</gene>
<feature type="chain" id="PRO_5022796667" description="Secreted protein" evidence="1">
    <location>
        <begin position="19"/>
        <end position="100"/>
    </location>
</feature>
<evidence type="ECO:0000313" key="2">
    <source>
        <dbReference type="EMBL" id="TFK97242.1"/>
    </source>
</evidence>
<feature type="non-terminal residue" evidence="2">
    <location>
        <position position="100"/>
    </location>
</feature>
<protein>
    <recommendedName>
        <fullName evidence="4">Secreted protein</fullName>
    </recommendedName>
</protein>